<dbReference type="InterPro" id="IPR003599">
    <property type="entry name" value="Ig_sub"/>
</dbReference>
<dbReference type="PANTHER" id="PTHR13817">
    <property type="entry name" value="TITIN"/>
    <property type="match status" value="1"/>
</dbReference>
<dbReference type="Gene3D" id="2.60.40.10">
    <property type="entry name" value="Immunoglobulins"/>
    <property type="match status" value="3"/>
</dbReference>
<protein>
    <recommendedName>
        <fullName evidence="4">Ig-like domain-containing protein</fullName>
    </recommendedName>
</protein>
<feature type="domain" description="Ig-like" evidence="4">
    <location>
        <begin position="1832"/>
        <end position="1915"/>
    </location>
</feature>
<dbReference type="EMBL" id="BTSX01000001">
    <property type="protein sequence ID" value="GMS79697.1"/>
    <property type="molecule type" value="Genomic_DNA"/>
</dbReference>
<feature type="region of interest" description="Disordered" evidence="3">
    <location>
        <begin position="486"/>
        <end position="513"/>
    </location>
</feature>
<feature type="region of interest" description="Disordered" evidence="3">
    <location>
        <begin position="793"/>
        <end position="1116"/>
    </location>
</feature>
<dbReference type="SMART" id="SM00409">
    <property type="entry name" value="IG"/>
    <property type="match status" value="3"/>
</dbReference>
<evidence type="ECO:0000313" key="5">
    <source>
        <dbReference type="EMBL" id="GMS79697.1"/>
    </source>
</evidence>
<gene>
    <name evidence="5" type="ORF">PENTCL1PPCAC_1872</name>
</gene>
<dbReference type="CDD" id="cd00096">
    <property type="entry name" value="Ig"/>
    <property type="match status" value="1"/>
</dbReference>
<dbReference type="PROSITE" id="PS50835">
    <property type="entry name" value="IG_LIKE"/>
    <property type="match status" value="3"/>
</dbReference>
<feature type="region of interest" description="Disordered" evidence="3">
    <location>
        <begin position="634"/>
        <end position="672"/>
    </location>
</feature>
<feature type="domain" description="Ig-like" evidence="4">
    <location>
        <begin position="1931"/>
        <end position="2023"/>
    </location>
</feature>
<feature type="compositionally biased region" description="Polar residues" evidence="3">
    <location>
        <begin position="398"/>
        <end position="407"/>
    </location>
</feature>
<evidence type="ECO:0000256" key="3">
    <source>
        <dbReference type="SAM" id="MobiDB-lite"/>
    </source>
</evidence>
<feature type="compositionally biased region" description="Basic and acidic residues" evidence="3">
    <location>
        <begin position="1059"/>
        <end position="1084"/>
    </location>
</feature>
<dbReference type="Pfam" id="PF07679">
    <property type="entry name" value="I-set"/>
    <property type="match status" value="1"/>
</dbReference>
<feature type="compositionally biased region" description="Basic and acidic residues" evidence="3">
    <location>
        <begin position="1035"/>
        <end position="1051"/>
    </location>
</feature>
<feature type="domain" description="Ig-like" evidence="4">
    <location>
        <begin position="1745"/>
        <end position="1809"/>
    </location>
</feature>
<keyword evidence="6" id="KW-1185">Reference proteome</keyword>
<dbReference type="InterPro" id="IPR013098">
    <property type="entry name" value="Ig_I-set"/>
</dbReference>
<accession>A0AAV5SB80</accession>
<feature type="compositionally biased region" description="Polar residues" evidence="3">
    <location>
        <begin position="838"/>
        <end position="847"/>
    </location>
</feature>
<feature type="compositionally biased region" description="Basic and acidic residues" evidence="3">
    <location>
        <begin position="1098"/>
        <end position="1107"/>
    </location>
</feature>
<comment type="caution">
    <text evidence="5">The sequence shown here is derived from an EMBL/GenBank/DDBJ whole genome shotgun (WGS) entry which is preliminary data.</text>
</comment>
<keyword evidence="1" id="KW-0677">Repeat</keyword>
<feature type="region of interest" description="Disordered" evidence="3">
    <location>
        <begin position="398"/>
        <end position="432"/>
    </location>
</feature>
<feature type="compositionally biased region" description="Basic and acidic residues" evidence="3">
    <location>
        <begin position="295"/>
        <end position="311"/>
    </location>
</feature>
<dbReference type="Proteomes" id="UP001432027">
    <property type="component" value="Unassembled WGS sequence"/>
</dbReference>
<dbReference type="InterPro" id="IPR007110">
    <property type="entry name" value="Ig-like_dom"/>
</dbReference>
<name>A0AAV5SB80_9BILA</name>
<proteinExistence type="predicted"/>
<dbReference type="SUPFAM" id="SSF48726">
    <property type="entry name" value="Immunoglobulin"/>
    <property type="match status" value="3"/>
</dbReference>
<organism evidence="5 6">
    <name type="scientific">Pristionchus entomophagus</name>
    <dbReference type="NCBI Taxonomy" id="358040"/>
    <lineage>
        <taxon>Eukaryota</taxon>
        <taxon>Metazoa</taxon>
        <taxon>Ecdysozoa</taxon>
        <taxon>Nematoda</taxon>
        <taxon>Chromadorea</taxon>
        <taxon>Rhabditida</taxon>
        <taxon>Rhabditina</taxon>
        <taxon>Diplogasteromorpha</taxon>
        <taxon>Diplogasteroidea</taxon>
        <taxon>Neodiplogasteridae</taxon>
        <taxon>Pristionchus</taxon>
    </lineage>
</organism>
<feature type="region of interest" description="Disordered" evidence="3">
    <location>
        <begin position="1"/>
        <end position="43"/>
    </location>
</feature>
<sequence length="2048" mass="226705">RVPSPAPHTELQLELAPVPPTRRKKEQKTPELVLEDPSPSTTVETPMQLLEPVKFVPEPSPVAAEESTVDQAQLLAQEPMQLVPGPSPLVDEPTATIIQAPIQTLAPAFFEPESSPVDEPIVAQETVVLSESAIESAFCATDEEDPSRIEEASEAEIMLKRPAEHRVTTVAIGVDDFAHTAFTPTTLWNSAVFCDPFGELPAHFNVTEDEPRSALLPGKISFRGQEIGVRVEDIEKETAEVNEQGTMERMMKKCKQATLDFDVPLAAKKLFSKSPTSTLEKEKKKLLEVDGVDSGLEKSPEMKDLEPPKDKMDASEIYNDEFVLIEKIGTELLEEKDLDSIIDEESEAARIVGGAYAEAPERVSEASVAVILQRRNTAEETQLNMELQRRRSEIPIQTESEDNTSLACSPPAKPRRGMERRPTIESDTPLVPSDIVEDPSPTAAVVNPLLSVQHQLVVADIHNVAIEEEENKRASFTDDEGLLRPATLHDLGGESSDSSFHATESRTLPKEDSAKIRQQISKMKEVERIAKRVEAELSALNAASNSKSIEVDDDVKHIEEAIISISDQLALAHPVSEAQAEASEELLRTTLAAMILNPDVDPNEDAESLKKPIQMLRRKLSEIENSLMEDVEVEEVLSHQEPADATPPGEYNAPGGESERSTPAPKKTMKKVPSMEYLRVTPLTTNIKEQLITLENMIEEASDYADKEDSSDERPLLDKTPSPSGTGRRMAMPKRKELHDLFVQINNEINTIRAYCKKKLPKQGTDAVMNVLGKVKTHVTTIVNIMQVAKKKAAHAAAKSPSRLGKTYKKLRNEKEKQAMTSSTSEAEEFMDLKEFSSDASTMSKSLTVDDKEATPVPPPRRSRTASADPGPTAPPRTRRQEVSVDGTRQKSSTLQRPTRADIETAIKKAFTLPASLRKEKKPSLDTEEEAEIQENVQNVVEAAPHSPKAVKNLSRSDSTQDDHSKNSRKVSSSELKEDKILSKSDTAQSGPLKISSHKGSIEERTKASESASIPEPEEKVEEPEPVSIYESEPASDKLSEKVAAERKLSRSDTGQSDSAKEDSSRISSRQDSRAERKDDKMLTRSDSAGSAKMSKSSVDDTREKSPALKNFVPFHRRGKEEARKASLASHFDELSSLCLENTTSTPERESVLIDRLEQAEKEEKDAIEAIMRELAAENIYSGGGDSPSGDTPIDEILAREEVRADCATPAENVSVDCRIEVEEDNWRADSVVLPESMERSVDTVASTDVESSTIRRTATTMTFIAVCQMEAAMATNGEKEALAIEVPLSEIVKTRTLLLEDVDSVQMLCEESDFGTDTETSCLLRGTARSYPRPSSLLGLQAAAKAFKTLSDCGSIREEEIPAIIEWDAVNVDLDVHVHQKSESIAEEFGAASLKLPRQPDADNASMHDIESIRNFVMEEEPSSAPEIMAVREMEVLPTIAERSEITTSRTSTLREEDQQEESLALVLDEHALSQMASTENSLNPKGSMDLRSPTIRETDIISDESLTTDLNHLEEHEERIDIYIELMHKRSPCARHILAMVAPEQRQAMIAALGERADTFDIVIEQEPEAAGFTVRVHDEIVDYSSLYVLAPDMDDQRGKHNKTPVGRPQSFHRLSQLSITSSNPQLVTPSMLDLDEITEYSSDEGDATARVKTGVNVSIIARSMHDMVYASLEEIPWGEVVLALPPAIPGAMMRSGDSASLQFNVTVSESYAEEKRSLHSSISEKLGSRESLNIPSYSIKVGSTATITCELNNYLPKDAEIEWFRGKTPVHRSPGKVDRISHDLLEVLVISHVTMDEGDLYSLSVNGELFPVAYLVIEEADLEEVEEEPLLILTPPQTLFVMDGQKAILSVQVVDPRIHVHWFKERKPLVESERIRFEELSDGSRTVVIGQAELTDQGTYYAYVDEQMTSVTLVVEERIREREVHVPPSGTEESEDDSEMLREYLVPPGCTATIACELESSEEKRELVWLRDDREIPFGDNQKIEHVRNGLKHYLVIHDTDPDDGGVYSVVISGVRFNVAHLAVNDLQTSIQKACRKRISNNSLH</sequence>
<evidence type="ECO:0000259" key="4">
    <source>
        <dbReference type="PROSITE" id="PS50835"/>
    </source>
</evidence>
<feature type="compositionally biased region" description="Basic and acidic residues" evidence="3">
    <location>
        <begin position="704"/>
        <end position="717"/>
    </location>
</feature>
<evidence type="ECO:0000256" key="2">
    <source>
        <dbReference type="SAM" id="Coils"/>
    </source>
</evidence>
<feature type="region of interest" description="Disordered" evidence="3">
    <location>
        <begin position="292"/>
        <end position="311"/>
    </location>
</feature>
<evidence type="ECO:0000313" key="6">
    <source>
        <dbReference type="Proteomes" id="UP001432027"/>
    </source>
</evidence>
<dbReference type="InterPro" id="IPR036179">
    <property type="entry name" value="Ig-like_dom_sf"/>
</dbReference>
<feature type="coiled-coil region" evidence="2">
    <location>
        <begin position="516"/>
        <end position="543"/>
    </location>
</feature>
<reference evidence="5" key="1">
    <citation type="submission" date="2023-10" db="EMBL/GenBank/DDBJ databases">
        <title>Genome assembly of Pristionchus species.</title>
        <authorList>
            <person name="Yoshida K."/>
            <person name="Sommer R.J."/>
        </authorList>
    </citation>
    <scope>NUCLEOTIDE SEQUENCE</scope>
    <source>
        <strain evidence="5">RS0144</strain>
    </source>
</reference>
<dbReference type="InterPro" id="IPR013783">
    <property type="entry name" value="Ig-like_fold"/>
</dbReference>
<keyword evidence="2" id="KW-0175">Coiled coil</keyword>
<evidence type="ECO:0000256" key="1">
    <source>
        <dbReference type="ARBA" id="ARBA00022737"/>
    </source>
</evidence>
<dbReference type="InterPro" id="IPR050964">
    <property type="entry name" value="Striated_Muscle_Regulatory"/>
</dbReference>
<feature type="compositionally biased region" description="Basic and acidic residues" evidence="3">
    <location>
        <begin position="503"/>
        <end position="513"/>
    </location>
</feature>
<feature type="compositionally biased region" description="Polar residues" evidence="3">
    <location>
        <begin position="1085"/>
        <end position="1097"/>
    </location>
</feature>
<feature type="non-terminal residue" evidence="5">
    <location>
        <position position="1"/>
    </location>
</feature>
<feature type="region of interest" description="Disordered" evidence="3">
    <location>
        <begin position="702"/>
        <end position="731"/>
    </location>
</feature>
<dbReference type="PANTHER" id="PTHR13817:SF73">
    <property type="entry name" value="FIBRONECTIN TYPE-III DOMAIN-CONTAINING PROTEIN"/>
    <property type="match status" value="1"/>
</dbReference>